<dbReference type="PROSITE" id="PS51723">
    <property type="entry name" value="PEPTIDASE_M60"/>
    <property type="match status" value="1"/>
</dbReference>
<dbReference type="Gene3D" id="2.60.120.1250">
    <property type="entry name" value="Peptidase M60, enhancin-like domain 1"/>
    <property type="match status" value="1"/>
</dbReference>
<name>A0A840CNU2_9BACT</name>
<dbReference type="AlphaFoldDB" id="A0A840CNU2"/>
<evidence type="ECO:0000259" key="1">
    <source>
        <dbReference type="PROSITE" id="PS51723"/>
    </source>
</evidence>
<dbReference type="Gene3D" id="3.40.390.80">
    <property type="entry name" value="Peptidase M60, enhancin-like domain 2"/>
    <property type="match status" value="1"/>
</dbReference>
<sequence length="528" mass="60702">MKKRKRSYCINLFFQLIIIGSVFPSLYSHAKGDKFDPLTIFTDPSCSELKAGITAKNIAKISDVLYKDIATRLSTGRYEDKEFRIQSYRPYQTPKISAARTKTMHTWGVLDNVTGIYVENPEDELCILVGETHGQEVKLRVQDYSKGWETNTVTLKTGMNKVKPGSGLCYIMIFQDEYIPLNPETDVEKREIQSKNVKIHFATGKVNGYYDIAKNKGEDSGCLLSKAKYPYFDVKGKYSQLAWYTEDFQEAGTNLSKTIERLDQLVGLEIDFSGLFKYGKSFSTRMFFMPSTNGGGNPNATVERVIFPRVYKNFFANPDSDTFMKRIWGLAHEVGHCSQSNPGMRWGGMGEVGNNIFSMYVKTQLYGYEKSNMLAEGYYEKAKALIIDKNLAHADMSIITRHFERLVPFWQLHLYTAEVKGYKDLYRDLYEHYRTTLNVGTTFENSGALQLDFVRNVCHLSKTNLIDFFRKWGFLTPVNVVINDYGKRTLKITQQEIDALVVEIESKNYEKPVKDITSIRDDNFFQFR</sequence>
<organism evidence="2 3">
    <name type="scientific">Dysgonomonas hofstadii</name>
    <dbReference type="NCBI Taxonomy" id="637886"/>
    <lineage>
        <taxon>Bacteria</taxon>
        <taxon>Pseudomonadati</taxon>
        <taxon>Bacteroidota</taxon>
        <taxon>Bacteroidia</taxon>
        <taxon>Bacteroidales</taxon>
        <taxon>Dysgonomonadaceae</taxon>
        <taxon>Dysgonomonas</taxon>
    </lineage>
</organism>
<dbReference type="EMBL" id="JACIEP010000001">
    <property type="protein sequence ID" value="MBB4034242.1"/>
    <property type="molecule type" value="Genomic_DNA"/>
</dbReference>
<reference evidence="2 3" key="1">
    <citation type="submission" date="2020-08" db="EMBL/GenBank/DDBJ databases">
        <title>Genomic Encyclopedia of Type Strains, Phase IV (KMG-IV): sequencing the most valuable type-strain genomes for metagenomic binning, comparative biology and taxonomic classification.</title>
        <authorList>
            <person name="Goeker M."/>
        </authorList>
    </citation>
    <scope>NUCLEOTIDE SEQUENCE [LARGE SCALE GENOMIC DNA]</scope>
    <source>
        <strain evidence="2 3">DSM 104969</strain>
    </source>
</reference>
<dbReference type="Proteomes" id="UP000555103">
    <property type="component" value="Unassembled WGS sequence"/>
</dbReference>
<dbReference type="RefSeq" id="WP_183305203.1">
    <property type="nucleotide sequence ID" value="NZ_JACIEP010000001.1"/>
</dbReference>
<dbReference type="InterPro" id="IPR042279">
    <property type="entry name" value="Pep_M60_3"/>
</dbReference>
<evidence type="ECO:0000313" key="2">
    <source>
        <dbReference type="EMBL" id="MBB4034242.1"/>
    </source>
</evidence>
<feature type="domain" description="Peptidase M60" evidence="1">
    <location>
        <begin position="109"/>
        <end position="417"/>
    </location>
</feature>
<protein>
    <recommendedName>
        <fullName evidence="1">Peptidase M60 domain-containing protein</fullName>
    </recommendedName>
</protein>
<keyword evidence="3" id="KW-1185">Reference proteome</keyword>
<gene>
    <name evidence="2" type="ORF">GGR21_000127</name>
</gene>
<dbReference type="Pfam" id="PF13402">
    <property type="entry name" value="Peptidase_M60"/>
    <property type="match status" value="1"/>
</dbReference>
<evidence type="ECO:0000313" key="3">
    <source>
        <dbReference type="Proteomes" id="UP000555103"/>
    </source>
</evidence>
<accession>A0A840CNU2</accession>
<comment type="caution">
    <text evidence="2">The sequence shown here is derived from an EMBL/GenBank/DDBJ whole genome shotgun (WGS) entry which is preliminary data.</text>
</comment>
<dbReference type="InterPro" id="IPR031161">
    <property type="entry name" value="Peptidase_M60_dom"/>
</dbReference>
<proteinExistence type="predicted"/>
<dbReference type="SMART" id="SM01276">
    <property type="entry name" value="M60-like"/>
    <property type="match status" value="1"/>
</dbReference>
<dbReference type="Gene3D" id="1.10.390.30">
    <property type="entry name" value="Peptidase M60, enhancin-like domain 3"/>
    <property type="match status" value="1"/>
</dbReference>